<protein>
    <recommendedName>
        <fullName evidence="4">DUF2269 domain-containing protein</fullName>
    </recommendedName>
</protein>
<feature type="transmembrane region" description="Helical" evidence="1">
    <location>
        <begin position="148"/>
        <end position="167"/>
    </location>
</feature>
<proteinExistence type="predicted"/>
<evidence type="ECO:0008006" key="4">
    <source>
        <dbReference type="Google" id="ProtNLM"/>
    </source>
</evidence>
<accession>A0A0N9IAC7</accession>
<evidence type="ECO:0000313" key="2">
    <source>
        <dbReference type="EMBL" id="ALG11408.1"/>
    </source>
</evidence>
<keyword evidence="1" id="KW-0812">Transmembrane</keyword>
<dbReference type="OrthoDB" id="8082651at2"/>
<dbReference type="KEGG" id="kphy:AOZ06_35130"/>
<evidence type="ECO:0000256" key="1">
    <source>
        <dbReference type="SAM" id="Phobius"/>
    </source>
</evidence>
<keyword evidence="1" id="KW-0472">Membrane</keyword>
<keyword evidence="3" id="KW-1185">Reference proteome</keyword>
<feature type="transmembrane region" description="Helical" evidence="1">
    <location>
        <begin position="29"/>
        <end position="54"/>
    </location>
</feature>
<organism evidence="2 3">
    <name type="scientific">Kibdelosporangium phytohabitans</name>
    <dbReference type="NCBI Taxonomy" id="860235"/>
    <lineage>
        <taxon>Bacteria</taxon>
        <taxon>Bacillati</taxon>
        <taxon>Actinomycetota</taxon>
        <taxon>Actinomycetes</taxon>
        <taxon>Pseudonocardiales</taxon>
        <taxon>Pseudonocardiaceae</taxon>
        <taxon>Kibdelosporangium</taxon>
    </lineage>
</organism>
<reference evidence="2 3" key="1">
    <citation type="submission" date="2015-07" db="EMBL/GenBank/DDBJ databases">
        <title>Genome sequencing of Kibdelosporangium phytohabitans.</title>
        <authorList>
            <person name="Qin S."/>
            <person name="Xing K."/>
        </authorList>
    </citation>
    <scope>NUCLEOTIDE SEQUENCE [LARGE SCALE GENOMIC DNA]</scope>
    <source>
        <strain evidence="2 3">KLBMP1111</strain>
    </source>
</reference>
<feature type="transmembrane region" description="Helical" evidence="1">
    <location>
        <begin position="107"/>
        <end position="128"/>
    </location>
</feature>
<sequence>MEPDVLTPPRSPAPARSKPIRLGKDVRKVWLIVHIAAAGAWLGMDLVLGVLIFTAMWTSDPQTLSVAMQALELFAVWPLIITGVACLISGVVLGLGTKYGLVRYWWVFVKLVLNILLVLLVVFALRPGVHEAAELGRSLLATRPGDMVYPPIVSTAAVLFATVISVLKPWGRLRKDGT</sequence>
<dbReference type="AlphaFoldDB" id="A0A0N9IAC7"/>
<dbReference type="EMBL" id="CP012752">
    <property type="protein sequence ID" value="ALG11408.1"/>
    <property type="molecule type" value="Genomic_DNA"/>
</dbReference>
<dbReference type="STRING" id="860235.AOZ06_35130"/>
<gene>
    <name evidence="2" type="ORF">AOZ06_35130</name>
</gene>
<dbReference type="Proteomes" id="UP000063699">
    <property type="component" value="Chromosome"/>
</dbReference>
<evidence type="ECO:0000313" key="3">
    <source>
        <dbReference type="Proteomes" id="UP000063699"/>
    </source>
</evidence>
<feature type="transmembrane region" description="Helical" evidence="1">
    <location>
        <begin position="74"/>
        <end position="95"/>
    </location>
</feature>
<dbReference type="RefSeq" id="WP_054293309.1">
    <property type="nucleotide sequence ID" value="NZ_CP012752.1"/>
</dbReference>
<name>A0A0N9IAC7_9PSEU</name>
<keyword evidence="1" id="KW-1133">Transmembrane helix</keyword>